<reference evidence="1 2" key="1">
    <citation type="journal article" date="2022" name="New Phytol.">
        <title>Ecological generalism drives hyperdiversity of secondary metabolite gene clusters in xylarialean endophytes.</title>
        <authorList>
            <person name="Franco M.E.E."/>
            <person name="Wisecaver J.H."/>
            <person name="Arnold A.E."/>
            <person name="Ju Y.M."/>
            <person name="Slot J.C."/>
            <person name="Ahrendt S."/>
            <person name="Moore L.P."/>
            <person name="Eastman K.E."/>
            <person name="Scott K."/>
            <person name="Konkel Z."/>
            <person name="Mondo S.J."/>
            <person name="Kuo A."/>
            <person name="Hayes R.D."/>
            <person name="Haridas S."/>
            <person name="Andreopoulos B."/>
            <person name="Riley R."/>
            <person name="LaButti K."/>
            <person name="Pangilinan J."/>
            <person name="Lipzen A."/>
            <person name="Amirebrahimi M."/>
            <person name="Yan J."/>
            <person name="Adam C."/>
            <person name="Keymanesh K."/>
            <person name="Ng V."/>
            <person name="Louie K."/>
            <person name="Northen T."/>
            <person name="Drula E."/>
            <person name="Henrissat B."/>
            <person name="Hsieh H.M."/>
            <person name="Youens-Clark K."/>
            <person name="Lutzoni F."/>
            <person name="Miadlikowska J."/>
            <person name="Eastwood D.C."/>
            <person name="Hamelin R.C."/>
            <person name="Grigoriev I.V."/>
            <person name="U'Ren J.M."/>
        </authorList>
    </citation>
    <scope>NUCLEOTIDE SEQUENCE [LARGE SCALE GENOMIC DNA]</scope>
    <source>
        <strain evidence="1 2">ER1909</strain>
    </source>
</reference>
<gene>
    <name evidence="1" type="ORF">F4821DRAFT_41969</name>
</gene>
<evidence type="ECO:0000313" key="1">
    <source>
        <dbReference type="EMBL" id="KAI6080888.1"/>
    </source>
</evidence>
<keyword evidence="2" id="KW-1185">Reference proteome</keyword>
<sequence length="112" mass="12718">MVLLPSVLISSIHPTCAGFVAQSTTIKWKRARLAATSPAIGRRTAWNPADEMAKNSRKYSNQFRAWISVRHRKRHKRSTVPTGRRTVLRISSVWVTTDAIVCRVVTAPYMKR</sequence>
<dbReference type="EMBL" id="MU394417">
    <property type="protein sequence ID" value="KAI6080888.1"/>
    <property type="molecule type" value="Genomic_DNA"/>
</dbReference>
<dbReference type="Proteomes" id="UP001497680">
    <property type="component" value="Unassembled WGS sequence"/>
</dbReference>
<proteinExistence type="predicted"/>
<accession>A0ACC0CKL6</accession>
<organism evidence="1 2">
    <name type="scientific">Hypoxylon rubiginosum</name>
    <dbReference type="NCBI Taxonomy" id="110542"/>
    <lineage>
        <taxon>Eukaryota</taxon>
        <taxon>Fungi</taxon>
        <taxon>Dikarya</taxon>
        <taxon>Ascomycota</taxon>
        <taxon>Pezizomycotina</taxon>
        <taxon>Sordariomycetes</taxon>
        <taxon>Xylariomycetidae</taxon>
        <taxon>Xylariales</taxon>
        <taxon>Hypoxylaceae</taxon>
        <taxon>Hypoxylon</taxon>
    </lineage>
</organism>
<evidence type="ECO:0000313" key="2">
    <source>
        <dbReference type="Proteomes" id="UP001497680"/>
    </source>
</evidence>
<comment type="caution">
    <text evidence="1">The sequence shown here is derived from an EMBL/GenBank/DDBJ whole genome shotgun (WGS) entry which is preliminary data.</text>
</comment>
<name>A0ACC0CKL6_9PEZI</name>
<protein>
    <submittedName>
        <fullName evidence="1">Uncharacterized protein</fullName>
    </submittedName>
</protein>